<dbReference type="AlphaFoldDB" id="A0A0D1DZP5"/>
<feature type="transmembrane region" description="Helical" evidence="6">
    <location>
        <begin position="194"/>
        <end position="216"/>
    </location>
</feature>
<feature type="transmembrane region" description="Helical" evidence="6">
    <location>
        <begin position="153"/>
        <end position="173"/>
    </location>
</feature>
<evidence type="ECO:0000256" key="1">
    <source>
        <dbReference type="ARBA" id="ARBA00004141"/>
    </source>
</evidence>
<evidence type="ECO:0000256" key="2">
    <source>
        <dbReference type="ARBA" id="ARBA00022692"/>
    </source>
</evidence>
<evidence type="ECO:0000256" key="6">
    <source>
        <dbReference type="SAM" id="Phobius"/>
    </source>
</evidence>
<dbReference type="EMBL" id="CM003145">
    <property type="protein sequence ID" value="KIS69489.1"/>
    <property type="molecule type" value="Genomic_DNA"/>
</dbReference>
<dbReference type="Proteomes" id="UP000000561">
    <property type="component" value="Chromosome 6"/>
</dbReference>
<dbReference type="VEuPathDB" id="FungiDB:UMAG_10949"/>
<proteinExistence type="predicted"/>
<feature type="transmembrane region" description="Helical" evidence="6">
    <location>
        <begin position="323"/>
        <end position="348"/>
    </location>
</feature>
<keyword evidence="4 6" id="KW-0472">Membrane</keyword>
<feature type="transmembrane region" description="Helical" evidence="6">
    <location>
        <begin position="122"/>
        <end position="141"/>
    </location>
</feature>
<protein>
    <submittedName>
        <fullName evidence="7">Uncharacterized protein</fullName>
    </submittedName>
</protein>
<feature type="transmembrane region" description="Helical" evidence="6">
    <location>
        <begin position="360"/>
        <end position="382"/>
    </location>
</feature>
<dbReference type="InParanoid" id="A0A0D1DZP5"/>
<keyword evidence="2 6" id="KW-0812">Transmembrane</keyword>
<keyword evidence="3 6" id="KW-1133">Transmembrane helix</keyword>
<feature type="non-terminal residue" evidence="7">
    <location>
        <position position="485"/>
    </location>
</feature>
<gene>
    <name evidence="7" type="ORF">UMAG_10949</name>
</gene>
<feature type="transmembrane region" description="Helical" evidence="6">
    <location>
        <begin position="89"/>
        <end position="110"/>
    </location>
</feature>
<comment type="subcellular location">
    <subcellularLocation>
        <location evidence="1">Membrane</location>
        <topology evidence="1">Multi-pass membrane protein</topology>
    </subcellularLocation>
</comment>
<organism evidence="7 8">
    <name type="scientific">Mycosarcoma maydis</name>
    <name type="common">Corn smut fungus</name>
    <name type="synonym">Ustilago maydis</name>
    <dbReference type="NCBI Taxonomy" id="5270"/>
    <lineage>
        <taxon>Eukaryota</taxon>
        <taxon>Fungi</taxon>
        <taxon>Dikarya</taxon>
        <taxon>Basidiomycota</taxon>
        <taxon>Ustilaginomycotina</taxon>
        <taxon>Ustilaginomycetes</taxon>
        <taxon>Ustilaginales</taxon>
        <taxon>Ustilaginaceae</taxon>
        <taxon>Mycosarcoma</taxon>
    </lineage>
</organism>
<dbReference type="RefSeq" id="XP_011389208.1">
    <property type="nucleotide sequence ID" value="XM_011390906.1"/>
</dbReference>
<name>A0A0D1DZP5_MYCMD</name>
<dbReference type="PANTHER" id="PTHR23507:SF1">
    <property type="entry name" value="FI18259P1-RELATED"/>
    <property type="match status" value="1"/>
</dbReference>
<feature type="region of interest" description="Disordered" evidence="5">
    <location>
        <begin position="260"/>
        <end position="294"/>
    </location>
</feature>
<evidence type="ECO:0000256" key="4">
    <source>
        <dbReference type="ARBA" id="ARBA00023136"/>
    </source>
</evidence>
<dbReference type="GO" id="GO:0016020">
    <property type="term" value="C:membrane"/>
    <property type="evidence" value="ECO:0007669"/>
    <property type="project" value="UniProtKB-SubCell"/>
</dbReference>
<dbReference type="GeneID" id="23566900"/>
<sequence length="485" mass="51904">MPDANEQAPLLRSRTASAYRTVWSRPAFTFSLPFTVCTTLALMSSANYTSVGPGLEAVRTLACSEYLHAQSGGGEQQCHSVEVDRRTAAIITAASSISSLTSAISGLAFAPWLCSHICPRKLMLLCTLVPAIDYICQDYVLGSAKFSWLTPTLKLRFILLDSFVMGILAVDLVMQILSQSLLLRSASDSAKSRYLAFGTASNYLGMVICVLPLRILEKATYSLPAADAVNTFPFKISSAFCIAATLWVVTTIPRQSAANSAEDASAERTSPSQVSSSEATTIMQPACGPSPGVEERRWPARLRASFRPLALLSPLRDGTSRDWSLVCVLIAASLCSQIGIATANTIIFAQAQFAFHSDEISALLGVQGALKITFLLALFPFVKQILQRRSGARYAHVRSLNMLSYESNHGAAPLPDVPGRVDLEFAKVSLLFDVGGWALMTIGGALHSLPTFIAGLIVYELSAATGPTLVSLGTILLARLPGQNS</sequence>
<evidence type="ECO:0000256" key="3">
    <source>
        <dbReference type="ARBA" id="ARBA00022989"/>
    </source>
</evidence>
<evidence type="ECO:0000256" key="5">
    <source>
        <dbReference type="SAM" id="MobiDB-lite"/>
    </source>
</evidence>
<keyword evidence="8" id="KW-1185">Reference proteome</keyword>
<dbReference type="PANTHER" id="PTHR23507">
    <property type="entry name" value="ZGC:174356"/>
    <property type="match status" value="1"/>
</dbReference>
<evidence type="ECO:0000313" key="8">
    <source>
        <dbReference type="Proteomes" id="UP000000561"/>
    </source>
</evidence>
<accession>A0A0D1DZP5</accession>
<evidence type="ECO:0000313" key="7">
    <source>
        <dbReference type="EMBL" id="KIS69489.1"/>
    </source>
</evidence>
<reference evidence="7 8" key="1">
    <citation type="journal article" date="2006" name="Nature">
        <title>Insights from the genome of the biotrophic fungal plant pathogen Ustilago maydis.</title>
        <authorList>
            <person name="Kamper J."/>
            <person name="Kahmann R."/>
            <person name="Bolker M."/>
            <person name="Ma L.J."/>
            <person name="Brefort T."/>
            <person name="Saville B.J."/>
            <person name="Banuett F."/>
            <person name="Kronstad J.W."/>
            <person name="Gold S.E."/>
            <person name="Muller O."/>
            <person name="Perlin M.H."/>
            <person name="Wosten H.A."/>
            <person name="de Vries R."/>
            <person name="Ruiz-Herrera J."/>
            <person name="Reynaga-Pena C.G."/>
            <person name="Snetselaar K."/>
            <person name="McCann M."/>
            <person name="Perez-Martin J."/>
            <person name="Feldbrugge M."/>
            <person name="Basse C.W."/>
            <person name="Steinberg G."/>
            <person name="Ibeas J.I."/>
            <person name="Holloman W."/>
            <person name="Guzman P."/>
            <person name="Farman M."/>
            <person name="Stajich J.E."/>
            <person name="Sentandreu R."/>
            <person name="Gonzalez-Prieto J.M."/>
            <person name="Kennell J.C."/>
            <person name="Molina L."/>
            <person name="Schirawski J."/>
            <person name="Mendoza-Mendoza A."/>
            <person name="Greilinger D."/>
            <person name="Munch K."/>
            <person name="Rossel N."/>
            <person name="Scherer M."/>
            <person name="Vranes M."/>
            <person name="Ladendorf O."/>
            <person name="Vincon V."/>
            <person name="Fuchs U."/>
            <person name="Sandrock B."/>
            <person name="Meng S."/>
            <person name="Ho E.C."/>
            <person name="Cahill M.J."/>
            <person name="Boyce K.J."/>
            <person name="Klose J."/>
            <person name="Klosterman S.J."/>
            <person name="Deelstra H.J."/>
            <person name="Ortiz-Castellanos L."/>
            <person name="Li W."/>
            <person name="Sanchez-Alonso P."/>
            <person name="Schreier P.H."/>
            <person name="Hauser-Hahn I."/>
            <person name="Vaupel M."/>
            <person name="Koopmann E."/>
            <person name="Friedrich G."/>
            <person name="Voss H."/>
            <person name="Schluter T."/>
            <person name="Margolis J."/>
            <person name="Platt D."/>
            <person name="Swimmer C."/>
            <person name="Gnirke A."/>
            <person name="Chen F."/>
            <person name="Vysotskaia V."/>
            <person name="Mannhaupt G."/>
            <person name="Guldener U."/>
            <person name="Munsterkotter M."/>
            <person name="Haase D."/>
            <person name="Oesterheld M."/>
            <person name="Mewes H.W."/>
            <person name="Mauceli E.W."/>
            <person name="DeCaprio D."/>
            <person name="Wade C.M."/>
            <person name="Butler J."/>
            <person name="Young S."/>
            <person name="Jaffe D.B."/>
            <person name="Calvo S."/>
            <person name="Nusbaum C."/>
            <person name="Galagan J."/>
            <person name="Birren B.W."/>
        </authorList>
    </citation>
    <scope>NUCLEOTIDE SEQUENCE [LARGE SCALE GENOMIC DNA]</scope>
    <source>
        <strain evidence="8">DSM 14603 / FGSC 9021 / UM521</strain>
    </source>
</reference>
<dbReference type="KEGG" id="uma:UMAG_10949"/>
<feature type="transmembrane region" description="Helical" evidence="6">
    <location>
        <begin position="22"/>
        <end position="43"/>
    </location>
</feature>
<feature type="transmembrane region" description="Helical" evidence="6">
    <location>
        <begin position="236"/>
        <end position="252"/>
    </location>
</feature>
<feature type="compositionally biased region" description="Polar residues" evidence="5">
    <location>
        <begin position="268"/>
        <end position="283"/>
    </location>
</feature>